<evidence type="ECO:0000313" key="2">
    <source>
        <dbReference type="EMBL" id="MEY8662372.1"/>
    </source>
</evidence>
<accession>A0ABV4DRJ4</accession>
<keyword evidence="3" id="KW-1185">Reference proteome</keyword>
<name>A0ABV4DRJ4_9LACO</name>
<evidence type="ECO:0000256" key="1">
    <source>
        <dbReference type="SAM" id="Phobius"/>
    </source>
</evidence>
<keyword evidence="1" id="KW-0472">Membrane</keyword>
<keyword evidence="1" id="KW-1133">Transmembrane helix</keyword>
<feature type="transmembrane region" description="Helical" evidence="1">
    <location>
        <begin position="7"/>
        <end position="23"/>
    </location>
</feature>
<protein>
    <submittedName>
        <fullName evidence="2">Uncharacterized protein</fullName>
    </submittedName>
</protein>
<dbReference type="Proteomes" id="UP001565236">
    <property type="component" value="Unassembled WGS sequence"/>
</dbReference>
<dbReference type="EMBL" id="JBCLUF010000016">
    <property type="protein sequence ID" value="MEY8662372.1"/>
    <property type="molecule type" value="Genomic_DNA"/>
</dbReference>
<dbReference type="RefSeq" id="WP_369941871.1">
    <property type="nucleotide sequence ID" value="NZ_JBCLUF010000016.1"/>
</dbReference>
<keyword evidence="1" id="KW-0812">Transmembrane</keyword>
<proteinExistence type="predicted"/>
<sequence>MSKKQQKALYFGVITVIFLFLFNHLEINLLLKGLLAFLCLYSSALLIDRFV</sequence>
<reference evidence="2 3" key="1">
    <citation type="submission" date="2024-03" db="EMBL/GenBank/DDBJ databases">
        <title>Mouse gut bacterial collection (mGBC) of GemPharmatech.</title>
        <authorList>
            <person name="He Y."/>
            <person name="Dong L."/>
            <person name="Wu D."/>
            <person name="Gao X."/>
            <person name="Lin Z."/>
        </authorList>
    </citation>
    <scope>NUCLEOTIDE SEQUENCE [LARGE SCALE GENOMIC DNA]</scope>
    <source>
        <strain evidence="2 3">15-30</strain>
    </source>
</reference>
<gene>
    <name evidence="2" type="ORF">AALT52_05660</name>
</gene>
<evidence type="ECO:0000313" key="3">
    <source>
        <dbReference type="Proteomes" id="UP001565236"/>
    </source>
</evidence>
<organism evidence="2 3">
    <name type="scientific">Ligilactobacillus faecis</name>
    <dbReference type="NCBI Taxonomy" id="762833"/>
    <lineage>
        <taxon>Bacteria</taxon>
        <taxon>Bacillati</taxon>
        <taxon>Bacillota</taxon>
        <taxon>Bacilli</taxon>
        <taxon>Lactobacillales</taxon>
        <taxon>Lactobacillaceae</taxon>
        <taxon>Ligilactobacillus</taxon>
    </lineage>
</organism>
<comment type="caution">
    <text evidence="2">The sequence shown here is derived from an EMBL/GenBank/DDBJ whole genome shotgun (WGS) entry which is preliminary data.</text>
</comment>